<comment type="caution">
    <text evidence="1">The sequence shown here is derived from an EMBL/GenBank/DDBJ whole genome shotgun (WGS) entry which is preliminary data.</text>
</comment>
<protein>
    <submittedName>
        <fullName evidence="1">ISNCY family transposase</fullName>
    </submittedName>
</protein>
<accession>A0A934KW75</accession>
<feature type="non-terminal residue" evidence="1">
    <location>
        <position position="87"/>
    </location>
</feature>
<proteinExistence type="predicted"/>
<evidence type="ECO:0000313" key="1">
    <source>
        <dbReference type="EMBL" id="MBJ7883130.1"/>
    </source>
</evidence>
<sequence>MRKRFELSPVLGSLAISEVTIPIKSRDELPPVLLALQTIFVSGQYHQKMFSIVEPVILRDKKQTGREGMSIWEVIVLSVIRLTLNTN</sequence>
<keyword evidence="2" id="KW-1185">Reference proteome</keyword>
<dbReference type="AlphaFoldDB" id="A0A934KW75"/>
<dbReference type="Proteomes" id="UP000662373">
    <property type="component" value="Unassembled WGS sequence"/>
</dbReference>
<reference evidence="1 2" key="1">
    <citation type="submission" date="2020-09" db="EMBL/GenBank/DDBJ databases">
        <title>Draft genome of Gelidibacter salicanalis PAMC21136.</title>
        <authorList>
            <person name="Park H."/>
        </authorList>
    </citation>
    <scope>NUCLEOTIDE SEQUENCE [LARGE SCALE GENOMIC DNA]</scope>
    <source>
        <strain evidence="1 2">PAMC21136</strain>
    </source>
</reference>
<gene>
    <name evidence="1" type="ORF">JEM65_21135</name>
</gene>
<evidence type="ECO:0000313" key="2">
    <source>
        <dbReference type="Proteomes" id="UP000662373"/>
    </source>
</evidence>
<name>A0A934KW75_9FLAO</name>
<organism evidence="1 2">
    <name type="scientific">Gelidibacter salicanalis</name>
    <dbReference type="NCBI Taxonomy" id="291193"/>
    <lineage>
        <taxon>Bacteria</taxon>
        <taxon>Pseudomonadati</taxon>
        <taxon>Bacteroidota</taxon>
        <taxon>Flavobacteriia</taxon>
        <taxon>Flavobacteriales</taxon>
        <taxon>Flavobacteriaceae</taxon>
        <taxon>Gelidibacter</taxon>
    </lineage>
</organism>
<dbReference type="EMBL" id="JAEHJZ010000125">
    <property type="protein sequence ID" value="MBJ7883130.1"/>
    <property type="molecule type" value="Genomic_DNA"/>
</dbReference>